<dbReference type="Gene3D" id="2.30.110.10">
    <property type="entry name" value="Electron Transport, Fmn-binding Protein, Chain A"/>
    <property type="match status" value="1"/>
</dbReference>
<evidence type="ECO:0000313" key="2">
    <source>
        <dbReference type="EMBL" id="VVE07181.1"/>
    </source>
</evidence>
<name>A0A5E4V515_9BURK</name>
<accession>A0A5E4V515</accession>
<protein>
    <submittedName>
        <fullName evidence="2">Pyridoxamine 5'-phosphate oxidase</fullName>
    </submittedName>
</protein>
<dbReference type="Pfam" id="PF01243">
    <property type="entry name" value="PNPOx_N"/>
    <property type="match status" value="2"/>
</dbReference>
<proteinExistence type="predicted"/>
<organism evidence="2 3">
    <name type="scientific">Pandoraea terrae</name>
    <dbReference type="NCBI Taxonomy" id="1537710"/>
    <lineage>
        <taxon>Bacteria</taxon>
        <taxon>Pseudomonadati</taxon>
        <taxon>Pseudomonadota</taxon>
        <taxon>Betaproteobacteria</taxon>
        <taxon>Burkholderiales</taxon>
        <taxon>Burkholderiaceae</taxon>
        <taxon>Pandoraea</taxon>
    </lineage>
</organism>
<sequence>MPDQHRQFYAQLPFLVLGALDAVGQPWATLISGEPGFAQAPDAQTLRVMTQPAASDPLAGALVAGAPVGLLGLEPSTRRRNRVNGTITQSDGAGFVLHVAQSFGNCPQYIRKREVLAGDSQASTSQPVAEPPAHTLDDEAQSIIASADTFFVATYFASDAPDGAPDAAAGGTTRATHLNGGADVSHRGGKPGFVRIDDARTLTWPEFRGNAYFNTLGNLLANLRAGLLFADFSTGDLLHLAGHAEILWDDEAQTGFVGAQRLVRFHVNEMRRVRGALPTRWRYDEVSPTLARTGDWFSGPIADAGAPV</sequence>
<dbReference type="EMBL" id="CABPRZ010000008">
    <property type="protein sequence ID" value="VVE07181.1"/>
    <property type="molecule type" value="Genomic_DNA"/>
</dbReference>
<dbReference type="InterPro" id="IPR011576">
    <property type="entry name" value="Pyridox_Oxase_N"/>
</dbReference>
<feature type="domain" description="Pyridoxamine 5'-phosphate oxidase N-terminal" evidence="1">
    <location>
        <begin position="136"/>
        <end position="256"/>
    </location>
</feature>
<gene>
    <name evidence="2" type="ORF">PTE30175_02372</name>
</gene>
<dbReference type="PANTHER" id="PTHR42815:SF2">
    <property type="entry name" value="FAD-BINDING, PUTATIVE (AFU_ORTHOLOGUE AFUA_6G07600)-RELATED"/>
    <property type="match status" value="1"/>
</dbReference>
<dbReference type="SUPFAM" id="SSF50475">
    <property type="entry name" value="FMN-binding split barrel"/>
    <property type="match status" value="1"/>
</dbReference>
<dbReference type="RefSeq" id="WP_224788724.1">
    <property type="nucleotide sequence ID" value="NZ_CABPRZ010000008.1"/>
</dbReference>
<keyword evidence="3" id="KW-1185">Reference proteome</keyword>
<feature type="domain" description="Pyridoxamine 5'-phosphate oxidase N-terminal" evidence="1">
    <location>
        <begin position="1"/>
        <end position="90"/>
    </location>
</feature>
<evidence type="ECO:0000259" key="1">
    <source>
        <dbReference type="Pfam" id="PF01243"/>
    </source>
</evidence>
<dbReference type="AlphaFoldDB" id="A0A5E4V515"/>
<dbReference type="Proteomes" id="UP000414233">
    <property type="component" value="Unassembled WGS sequence"/>
</dbReference>
<dbReference type="InterPro" id="IPR012349">
    <property type="entry name" value="Split_barrel_FMN-bd"/>
</dbReference>
<evidence type="ECO:0000313" key="3">
    <source>
        <dbReference type="Proteomes" id="UP000414233"/>
    </source>
</evidence>
<dbReference type="PANTHER" id="PTHR42815">
    <property type="entry name" value="FAD-BINDING, PUTATIVE (AFU_ORTHOLOGUE AFUA_6G07600)-RELATED"/>
    <property type="match status" value="1"/>
</dbReference>
<reference evidence="2 3" key="1">
    <citation type="submission" date="2019-08" db="EMBL/GenBank/DDBJ databases">
        <authorList>
            <person name="Peeters C."/>
        </authorList>
    </citation>
    <scope>NUCLEOTIDE SEQUENCE [LARGE SCALE GENOMIC DNA]</scope>
    <source>
        <strain evidence="2 3">LMG 30175</strain>
    </source>
</reference>